<dbReference type="RefSeq" id="WP_188216349.1">
    <property type="nucleotide sequence ID" value="NZ_BAABGH010000011.1"/>
</dbReference>
<dbReference type="InterPro" id="IPR032466">
    <property type="entry name" value="Metal_Hydrolase"/>
</dbReference>
<dbReference type="EMBL" id="JACVXC010000003">
    <property type="protein sequence ID" value="MBD0835864.1"/>
    <property type="molecule type" value="Genomic_DNA"/>
</dbReference>
<dbReference type="GO" id="GO:0016810">
    <property type="term" value="F:hydrolase activity, acting on carbon-nitrogen (but not peptide) bonds"/>
    <property type="evidence" value="ECO:0007669"/>
    <property type="project" value="InterPro"/>
</dbReference>
<keyword evidence="4" id="KW-1185">Reference proteome</keyword>
<evidence type="ECO:0000313" key="4">
    <source>
        <dbReference type="Proteomes" id="UP000602057"/>
    </source>
</evidence>
<dbReference type="InterPro" id="IPR006680">
    <property type="entry name" value="Amidohydro-rel"/>
</dbReference>
<keyword evidence="1" id="KW-0732">Signal</keyword>
<comment type="caution">
    <text evidence="3">The sequence shown here is derived from an EMBL/GenBank/DDBJ whole genome shotgun (WGS) entry which is preliminary data.</text>
</comment>
<dbReference type="InterPro" id="IPR011059">
    <property type="entry name" value="Metal-dep_hydrolase_composite"/>
</dbReference>
<reference evidence="3" key="1">
    <citation type="journal article" date="2013" name="Int. J. Syst. Evol. Microbiol.">
        <title>Aestuariibaculum suncheonense gen. nov., sp. nov., a marine bacterium of the family Flavobacteriaceae isolated from a tidal flat and emended descriptions of the genera Gaetbulibacter and Tamlana.</title>
        <authorList>
            <person name="Jeong S.H."/>
            <person name="Park M.S."/>
            <person name="Jin H.M."/>
            <person name="Lee K."/>
            <person name="Park W."/>
            <person name="Jeon C.O."/>
        </authorList>
    </citation>
    <scope>NUCLEOTIDE SEQUENCE</scope>
    <source>
        <strain evidence="3">SC17</strain>
    </source>
</reference>
<evidence type="ECO:0000256" key="1">
    <source>
        <dbReference type="SAM" id="SignalP"/>
    </source>
</evidence>
<sequence>MTKKTIFLLVFLITSIIINAQNTVIKAGHFFDARNGKILENQIIIVQNGKIKEVGTNLNYDKTDSIIDLSNSWVLPGLMDCHVHITSNYPHRNVQMEKKFVGESTSLRAIRGTVVAKEFLDNGFTTIKEIGNDANYATADIIKAINKGWVQGPTIIYAGKIIAPYGGQSSGVNPEHEHFWNFEYIDADTPDEIKKAVRKNIYYGATVIKLVSEDNGIYNEEDIKAAVDEAKKYDIKVTVHVQGGIAATNVISGGAAGIEHGFGLSNEQLQLMKEKGIFLVGTDFSYDNWYAYGMDSETATALNNMLIDRLKRAYKIGTPMAFGTDIIVNLPELNRVQSSLKVLETWKAAEIPASYILQTMTIKSAELLGIDNERGILEPNYYADIIAVENNPLKDIEAIKTVYFVMKEGEIIRNDKK</sequence>
<name>A0A8J6Q7Z0_9FLAO</name>
<evidence type="ECO:0000313" key="3">
    <source>
        <dbReference type="EMBL" id="MBD0835864.1"/>
    </source>
</evidence>
<organism evidence="3 4">
    <name type="scientific">Aestuariibaculum suncheonense</name>
    <dbReference type="NCBI Taxonomy" id="1028745"/>
    <lineage>
        <taxon>Bacteria</taxon>
        <taxon>Pseudomonadati</taxon>
        <taxon>Bacteroidota</taxon>
        <taxon>Flavobacteriia</taxon>
        <taxon>Flavobacteriales</taxon>
        <taxon>Flavobacteriaceae</taxon>
    </lineage>
</organism>
<evidence type="ECO:0000259" key="2">
    <source>
        <dbReference type="Pfam" id="PF01979"/>
    </source>
</evidence>
<protein>
    <submittedName>
        <fullName evidence="3">Amidohydrolase family protein</fullName>
    </submittedName>
</protein>
<dbReference type="Gene3D" id="2.30.40.10">
    <property type="entry name" value="Urease, subunit C, domain 1"/>
    <property type="match status" value="1"/>
</dbReference>
<dbReference type="Gene3D" id="3.20.20.140">
    <property type="entry name" value="Metal-dependent hydrolases"/>
    <property type="match status" value="1"/>
</dbReference>
<dbReference type="AlphaFoldDB" id="A0A8J6Q7Z0"/>
<dbReference type="Pfam" id="PF01979">
    <property type="entry name" value="Amidohydro_1"/>
    <property type="match status" value="1"/>
</dbReference>
<dbReference type="SUPFAM" id="SSF51338">
    <property type="entry name" value="Composite domain of metallo-dependent hydrolases"/>
    <property type="match status" value="2"/>
</dbReference>
<dbReference type="SUPFAM" id="SSF51556">
    <property type="entry name" value="Metallo-dependent hydrolases"/>
    <property type="match status" value="1"/>
</dbReference>
<dbReference type="Proteomes" id="UP000602057">
    <property type="component" value="Unassembled WGS sequence"/>
</dbReference>
<dbReference type="PANTHER" id="PTHR43135:SF3">
    <property type="entry name" value="ALPHA-D-RIBOSE 1-METHYLPHOSPHONATE 5-TRIPHOSPHATE DIPHOSPHATASE"/>
    <property type="match status" value="1"/>
</dbReference>
<proteinExistence type="predicted"/>
<reference evidence="3" key="2">
    <citation type="submission" date="2020-09" db="EMBL/GenBank/DDBJ databases">
        <authorList>
            <person name="Wu Z."/>
        </authorList>
    </citation>
    <scope>NUCLEOTIDE SEQUENCE</scope>
    <source>
        <strain evidence="3">SC17</strain>
    </source>
</reference>
<feature type="chain" id="PRO_5035302346" evidence="1">
    <location>
        <begin position="21"/>
        <end position="417"/>
    </location>
</feature>
<accession>A0A8J6Q7Z0</accession>
<dbReference type="InterPro" id="IPR051781">
    <property type="entry name" value="Metallo-dep_Hydrolase"/>
</dbReference>
<gene>
    <name evidence="3" type="ORF">ICJ84_10485</name>
</gene>
<feature type="domain" description="Amidohydrolase-related" evidence="2">
    <location>
        <begin position="73"/>
        <end position="411"/>
    </location>
</feature>
<dbReference type="PANTHER" id="PTHR43135">
    <property type="entry name" value="ALPHA-D-RIBOSE 1-METHYLPHOSPHONATE 5-TRIPHOSPHATE DIPHOSPHATASE"/>
    <property type="match status" value="1"/>
</dbReference>
<feature type="signal peptide" evidence="1">
    <location>
        <begin position="1"/>
        <end position="20"/>
    </location>
</feature>